<dbReference type="InterPro" id="IPR010982">
    <property type="entry name" value="Lambda_DNA-bd_dom_sf"/>
</dbReference>
<dbReference type="GO" id="GO:0003677">
    <property type="term" value="F:DNA binding"/>
    <property type="evidence" value="ECO:0007669"/>
    <property type="project" value="UniProtKB-KW"/>
</dbReference>
<evidence type="ECO:0000256" key="3">
    <source>
        <dbReference type="ARBA" id="ARBA00023125"/>
    </source>
</evidence>
<dbReference type="Pfam" id="PF13693">
    <property type="entry name" value="HTH_35"/>
    <property type="match status" value="1"/>
</dbReference>
<sequence length="85" mass="9516">MLVDGMHREDIKAIIRKRYRSIGAFERAEGLAKQSVSEIFRGRPSARTKAAIERVLREALEKQESIVSVDSSLSNDAHRLNAAAH</sequence>
<dbReference type="InterPro" id="IPR038722">
    <property type="entry name" value="Ner_HTH_dom"/>
</dbReference>
<accession>A0A2W5A3L7</accession>
<evidence type="ECO:0000256" key="4">
    <source>
        <dbReference type="ARBA" id="ARBA00023163"/>
    </source>
</evidence>
<dbReference type="Gene3D" id="1.10.260.40">
    <property type="entry name" value="lambda repressor-like DNA-binding domains"/>
    <property type="match status" value="1"/>
</dbReference>
<evidence type="ECO:0000259" key="5">
    <source>
        <dbReference type="Pfam" id="PF13693"/>
    </source>
</evidence>
<protein>
    <recommendedName>
        <fullName evidence="5">Ner winged helix-turn-helix DNA-binding domain-containing protein</fullName>
    </recommendedName>
</protein>
<keyword evidence="3" id="KW-0238">DNA-binding</keyword>
<name>A0A2W5A3L7_9SPHN</name>
<dbReference type="EMBL" id="QFNN01000109">
    <property type="protein sequence ID" value="PZO87917.1"/>
    <property type="molecule type" value="Genomic_DNA"/>
</dbReference>
<dbReference type="AlphaFoldDB" id="A0A2W5A3L7"/>
<comment type="caution">
    <text evidence="6">The sequence shown here is derived from an EMBL/GenBank/DDBJ whole genome shotgun (WGS) entry which is preliminary data.</text>
</comment>
<proteinExistence type="inferred from homology"/>
<evidence type="ECO:0000313" key="6">
    <source>
        <dbReference type="EMBL" id="PZO87917.1"/>
    </source>
</evidence>
<keyword evidence="4" id="KW-0804">Transcription</keyword>
<gene>
    <name evidence="6" type="ORF">DI623_13725</name>
</gene>
<evidence type="ECO:0000313" key="7">
    <source>
        <dbReference type="Proteomes" id="UP000249066"/>
    </source>
</evidence>
<feature type="domain" description="Ner winged helix-turn-helix DNA-binding" evidence="5">
    <location>
        <begin position="6"/>
        <end position="56"/>
    </location>
</feature>
<keyword evidence="2" id="KW-0805">Transcription regulation</keyword>
<reference evidence="6 7" key="1">
    <citation type="submission" date="2017-08" db="EMBL/GenBank/DDBJ databases">
        <title>Infants hospitalized years apart are colonized by the same room-sourced microbial strains.</title>
        <authorList>
            <person name="Brooks B."/>
            <person name="Olm M.R."/>
            <person name="Firek B.A."/>
            <person name="Baker R."/>
            <person name="Thomas B.C."/>
            <person name="Morowitz M.J."/>
            <person name="Banfield J.F."/>
        </authorList>
    </citation>
    <scope>NUCLEOTIDE SEQUENCE [LARGE SCALE GENOMIC DNA]</scope>
    <source>
        <strain evidence="6">S2_018_000_R2_101</strain>
    </source>
</reference>
<evidence type="ECO:0000256" key="1">
    <source>
        <dbReference type="ARBA" id="ARBA00006157"/>
    </source>
</evidence>
<dbReference type="Proteomes" id="UP000249066">
    <property type="component" value="Unassembled WGS sequence"/>
</dbReference>
<organism evidence="6 7">
    <name type="scientific">Sphingomonas sanxanigenens</name>
    <dbReference type="NCBI Taxonomy" id="397260"/>
    <lineage>
        <taxon>Bacteria</taxon>
        <taxon>Pseudomonadati</taxon>
        <taxon>Pseudomonadota</taxon>
        <taxon>Alphaproteobacteria</taxon>
        <taxon>Sphingomonadales</taxon>
        <taxon>Sphingomonadaceae</taxon>
        <taxon>Sphingomonas</taxon>
    </lineage>
</organism>
<evidence type="ECO:0000256" key="2">
    <source>
        <dbReference type="ARBA" id="ARBA00023015"/>
    </source>
</evidence>
<comment type="similarity">
    <text evidence="1">Belongs to the ner transcriptional regulatory family.</text>
</comment>